<keyword evidence="2" id="KW-1185">Reference proteome</keyword>
<dbReference type="AlphaFoldDB" id="A0A392PXM6"/>
<dbReference type="GO" id="GO:0003676">
    <property type="term" value="F:nucleic acid binding"/>
    <property type="evidence" value="ECO:0007669"/>
    <property type="project" value="InterPro"/>
</dbReference>
<dbReference type="Gene3D" id="3.30.420.10">
    <property type="entry name" value="Ribonuclease H-like superfamily/Ribonuclease H"/>
    <property type="match status" value="1"/>
</dbReference>
<sequence>MVNPSRKDWSKLLDDALWVYRTAYKTPIGMSPFRLVFDLLDEGTRQEFKVNGQRVKHYWGDDSRLRVTTTLDEP</sequence>
<proteinExistence type="predicted"/>
<dbReference type="EMBL" id="LXQA010099788">
    <property type="protein sequence ID" value="MCI16190.1"/>
    <property type="molecule type" value="Genomic_DNA"/>
</dbReference>
<organism evidence="1 2">
    <name type="scientific">Trifolium medium</name>
    <dbReference type="NCBI Taxonomy" id="97028"/>
    <lineage>
        <taxon>Eukaryota</taxon>
        <taxon>Viridiplantae</taxon>
        <taxon>Streptophyta</taxon>
        <taxon>Embryophyta</taxon>
        <taxon>Tracheophyta</taxon>
        <taxon>Spermatophyta</taxon>
        <taxon>Magnoliopsida</taxon>
        <taxon>eudicotyledons</taxon>
        <taxon>Gunneridae</taxon>
        <taxon>Pentapetalae</taxon>
        <taxon>rosids</taxon>
        <taxon>fabids</taxon>
        <taxon>Fabales</taxon>
        <taxon>Fabaceae</taxon>
        <taxon>Papilionoideae</taxon>
        <taxon>50 kb inversion clade</taxon>
        <taxon>NPAAA clade</taxon>
        <taxon>Hologalegina</taxon>
        <taxon>IRL clade</taxon>
        <taxon>Trifolieae</taxon>
        <taxon>Trifolium</taxon>
    </lineage>
</organism>
<dbReference type="InterPro" id="IPR036397">
    <property type="entry name" value="RNaseH_sf"/>
</dbReference>
<protein>
    <submittedName>
        <fullName evidence="1">Uncharacterized protein</fullName>
    </submittedName>
</protein>
<evidence type="ECO:0000313" key="2">
    <source>
        <dbReference type="Proteomes" id="UP000265520"/>
    </source>
</evidence>
<accession>A0A392PXM6</accession>
<evidence type="ECO:0000313" key="1">
    <source>
        <dbReference type="EMBL" id="MCI16190.1"/>
    </source>
</evidence>
<dbReference type="Proteomes" id="UP000265520">
    <property type="component" value="Unassembled WGS sequence"/>
</dbReference>
<comment type="caution">
    <text evidence="1">The sequence shown here is derived from an EMBL/GenBank/DDBJ whole genome shotgun (WGS) entry which is preliminary data.</text>
</comment>
<reference evidence="1 2" key="1">
    <citation type="journal article" date="2018" name="Front. Plant Sci.">
        <title>Red Clover (Trifolium pratense) and Zigzag Clover (T. medium) - A Picture of Genomic Similarities and Differences.</title>
        <authorList>
            <person name="Dluhosova J."/>
            <person name="Istvanek J."/>
            <person name="Nedelnik J."/>
            <person name="Repkova J."/>
        </authorList>
    </citation>
    <scope>NUCLEOTIDE SEQUENCE [LARGE SCALE GENOMIC DNA]</scope>
    <source>
        <strain evidence="2">cv. 10/8</strain>
        <tissue evidence="1">Leaf</tissue>
    </source>
</reference>
<name>A0A392PXM6_9FABA</name>